<comment type="similarity">
    <text evidence="2 5">Belongs to the CDI family. ICK/KRP subfamily.</text>
</comment>
<dbReference type="InterPro" id="IPR003175">
    <property type="entry name" value="CDI_dom"/>
</dbReference>
<gene>
    <name evidence="7" type="ORF">CTI12_AA423030</name>
</gene>
<dbReference type="Proteomes" id="UP000245207">
    <property type="component" value="Unassembled WGS sequence"/>
</dbReference>
<dbReference type="OrthoDB" id="6373236at2759"/>
<dbReference type="Pfam" id="PF02234">
    <property type="entry name" value="CDI"/>
    <property type="match status" value="1"/>
</dbReference>
<evidence type="ECO:0000313" key="8">
    <source>
        <dbReference type="Proteomes" id="UP000245207"/>
    </source>
</evidence>
<dbReference type="Gene3D" id="4.10.365.10">
    <property type="entry name" value="p27"/>
    <property type="match status" value="1"/>
</dbReference>
<reference evidence="7 8" key="1">
    <citation type="journal article" date="2018" name="Mol. Plant">
        <title>The genome of Artemisia annua provides insight into the evolution of Asteraceae family and artemisinin biosynthesis.</title>
        <authorList>
            <person name="Shen Q."/>
            <person name="Zhang L."/>
            <person name="Liao Z."/>
            <person name="Wang S."/>
            <person name="Yan T."/>
            <person name="Shi P."/>
            <person name="Liu M."/>
            <person name="Fu X."/>
            <person name="Pan Q."/>
            <person name="Wang Y."/>
            <person name="Lv Z."/>
            <person name="Lu X."/>
            <person name="Zhang F."/>
            <person name="Jiang W."/>
            <person name="Ma Y."/>
            <person name="Chen M."/>
            <person name="Hao X."/>
            <person name="Li L."/>
            <person name="Tang Y."/>
            <person name="Lv G."/>
            <person name="Zhou Y."/>
            <person name="Sun X."/>
            <person name="Brodelius P.E."/>
            <person name="Rose J.K.C."/>
            <person name="Tang K."/>
        </authorList>
    </citation>
    <scope>NUCLEOTIDE SEQUENCE [LARGE SCALE GENOMIC DNA]</scope>
    <source>
        <strain evidence="8">cv. Huhao1</strain>
        <tissue evidence="7">Leaf</tissue>
    </source>
</reference>
<keyword evidence="4" id="KW-0131">Cell cycle</keyword>
<accession>A0A2U1M3E4</accession>
<evidence type="ECO:0000256" key="1">
    <source>
        <dbReference type="ARBA" id="ARBA00004642"/>
    </source>
</evidence>
<comment type="subcellular location">
    <subcellularLocation>
        <location evidence="1">Nucleus</location>
        <location evidence="1">Nucleoplasm</location>
    </subcellularLocation>
</comment>
<dbReference type="GO" id="GO:0005654">
    <property type="term" value="C:nucleoplasm"/>
    <property type="evidence" value="ECO:0007669"/>
    <property type="project" value="UniProtKB-SubCell"/>
</dbReference>
<keyword evidence="8" id="KW-1185">Reference proteome</keyword>
<evidence type="ECO:0000256" key="3">
    <source>
        <dbReference type="ARBA" id="ARBA00023013"/>
    </source>
</evidence>
<sequence length="190" mass="21846">MGKYIRGKSNPKLSTLDISQSSGVRTRAKTLALKKLQTETPEEMSYLQLRSRRLEKTPLTFCRSQNPNPNPKVNCCTGGDQEGCFEGENNIGFDAREQRSTRESTPCNSIKDMNVICTPGSSTRPRNLEASNRINQNSVTRIMPLAHEIEEFFARHEQEQQRRFADKYNFDIVNENPLEGRYEWVRVQSQ</sequence>
<dbReference type="EMBL" id="PKPP01006669">
    <property type="protein sequence ID" value="PWA55763.1"/>
    <property type="molecule type" value="Genomic_DNA"/>
</dbReference>
<evidence type="ECO:0000259" key="6">
    <source>
        <dbReference type="Pfam" id="PF02234"/>
    </source>
</evidence>
<dbReference type="PANTHER" id="PTHR46776">
    <property type="entry name" value="CYCLIN-DEPENDENT KINASE INHIBITOR 4-RELATED"/>
    <property type="match status" value="1"/>
</dbReference>
<dbReference type="PIRSF" id="PIRSF017811">
    <property type="entry name" value="CDK_inhib_pln"/>
    <property type="match status" value="1"/>
</dbReference>
<dbReference type="STRING" id="35608.A0A2U1M3E4"/>
<protein>
    <recommendedName>
        <fullName evidence="5">Cyclin-dependent kinase inhibitor</fullName>
    </recommendedName>
</protein>
<evidence type="ECO:0000256" key="4">
    <source>
        <dbReference type="ARBA" id="ARBA00023306"/>
    </source>
</evidence>
<organism evidence="7 8">
    <name type="scientific">Artemisia annua</name>
    <name type="common">Sweet wormwood</name>
    <dbReference type="NCBI Taxonomy" id="35608"/>
    <lineage>
        <taxon>Eukaryota</taxon>
        <taxon>Viridiplantae</taxon>
        <taxon>Streptophyta</taxon>
        <taxon>Embryophyta</taxon>
        <taxon>Tracheophyta</taxon>
        <taxon>Spermatophyta</taxon>
        <taxon>Magnoliopsida</taxon>
        <taxon>eudicotyledons</taxon>
        <taxon>Gunneridae</taxon>
        <taxon>Pentapetalae</taxon>
        <taxon>asterids</taxon>
        <taxon>campanulids</taxon>
        <taxon>Asterales</taxon>
        <taxon>Asteraceae</taxon>
        <taxon>Asteroideae</taxon>
        <taxon>Anthemideae</taxon>
        <taxon>Artemisiinae</taxon>
        <taxon>Artemisia</taxon>
    </lineage>
</organism>
<dbReference type="InterPro" id="IPR044898">
    <property type="entry name" value="CDI_dom_sf"/>
</dbReference>
<evidence type="ECO:0000256" key="2">
    <source>
        <dbReference type="ARBA" id="ARBA00010274"/>
    </source>
</evidence>
<dbReference type="InterPro" id="IPR044275">
    <property type="entry name" value="KRP"/>
</dbReference>
<dbReference type="GO" id="GO:0004861">
    <property type="term" value="F:cyclin-dependent protein serine/threonine kinase inhibitor activity"/>
    <property type="evidence" value="ECO:0007669"/>
    <property type="project" value="UniProtKB-UniRule"/>
</dbReference>
<proteinExistence type="inferred from homology"/>
<comment type="caution">
    <text evidence="7">The sequence shown here is derived from an EMBL/GenBank/DDBJ whole genome shotgun (WGS) entry which is preliminary data.</text>
</comment>
<feature type="domain" description="Cyclin-dependent kinase inhibitor" evidence="6">
    <location>
        <begin position="144"/>
        <end position="187"/>
    </location>
</feature>
<dbReference type="AlphaFoldDB" id="A0A2U1M3E4"/>
<evidence type="ECO:0000313" key="7">
    <source>
        <dbReference type="EMBL" id="PWA55763.1"/>
    </source>
</evidence>
<keyword evidence="3 5" id="KW-0649">Protein kinase inhibitor</keyword>
<name>A0A2U1M3E4_ARTAN</name>
<evidence type="ECO:0000256" key="5">
    <source>
        <dbReference type="PIRNR" id="PIRNR017811"/>
    </source>
</evidence>
<dbReference type="GO" id="GO:0051726">
    <property type="term" value="P:regulation of cell cycle"/>
    <property type="evidence" value="ECO:0007669"/>
    <property type="project" value="InterPro"/>
</dbReference>